<protein>
    <submittedName>
        <fullName evidence="1">Uncharacterized protein</fullName>
    </submittedName>
</protein>
<reference evidence="1 2" key="1">
    <citation type="submission" date="2019-02" db="EMBL/GenBank/DDBJ databases">
        <authorList>
            <consortium name="Pathogen Informatics"/>
        </authorList>
    </citation>
    <scope>NUCLEOTIDE SEQUENCE [LARGE SCALE GENOMIC DNA]</scope>
    <source>
        <strain evidence="1 2">3012STDY7078520</strain>
    </source>
</reference>
<organism evidence="1 2">
    <name type="scientific">Brevibacterium casei</name>
    <dbReference type="NCBI Taxonomy" id="33889"/>
    <lineage>
        <taxon>Bacteria</taxon>
        <taxon>Bacillati</taxon>
        <taxon>Actinomycetota</taxon>
        <taxon>Actinomycetes</taxon>
        <taxon>Micrococcales</taxon>
        <taxon>Brevibacteriaceae</taxon>
        <taxon>Brevibacterium</taxon>
    </lineage>
</organism>
<dbReference type="EMBL" id="CAACXN010000005">
    <property type="protein sequence ID" value="VEW10361.1"/>
    <property type="molecule type" value="Genomic_DNA"/>
</dbReference>
<name>A0A449CYB4_9MICO</name>
<evidence type="ECO:0000313" key="2">
    <source>
        <dbReference type="Proteomes" id="UP000386281"/>
    </source>
</evidence>
<dbReference type="Proteomes" id="UP000386281">
    <property type="component" value="Unassembled WGS sequence"/>
</dbReference>
<sequence length="116" mass="12229">MTDYLIVDDNGIPEAAVNSDAITDAGFTLALRLGAAGDNQDAINKAIASVLREWDQSARYVIVSALVQLTRDLVPMVASLAKASTGVDWHAHCKAMLAPGEYDPRTVDQEGGNASA</sequence>
<gene>
    <name evidence="1" type="ORF">NCTC12391_00155</name>
</gene>
<dbReference type="AlphaFoldDB" id="A0A449CYB4"/>
<evidence type="ECO:0000313" key="1">
    <source>
        <dbReference type="EMBL" id="VEW10361.1"/>
    </source>
</evidence>
<proteinExistence type="predicted"/>
<accession>A0A449CYB4</accession>
<dbReference type="RefSeq" id="WP_190246461.1">
    <property type="nucleotide sequence ID" value="NZ_CAACXN010000005.1"/>
</dbReference>